<dbReference type="AlphaFoldDB" id="A0A7M2H3J8"/>
<dbReference type="GeneID" id="98405191"/>
<dbReference type="Proteomes" id="UP000397656">
    <property type="component" value="Chromosome 2"/>
</dbReference>
<accession>A0A7M2H3J8</accession>
<evidence type="ECO:0000256" key="1">
    <source>
        <dbReference type="SAM" id="MobiDB-lite"/>
    </source>
</evidence>
<dbReference type="Gene3D" id="1.10.8.1060">
    <property type="entry name" value="Corynebacterium glutamicum thioredoxin-dependent arsenate reductase, N-terminal domain"/>
    <property type="match status" value="1"/>
</dbReference>
<dbReference type="EMBL" id="CP062804">
    <property type="protein sequence ID" value="QOT79007.1"/>
    <property type="molecule type" value="Genomic_DNA"/>
</dbReference>
<evidence type="ECO:0000313" key="2">
    <source>
        <dbReference type="EMBL" id="QOT79007.1"/>
    </source>
</evidence>
<name>A0A7M2H3J8_9BURK</name>
<dbReference type="InterPro" id="IPR021945">
    <property type="entry name" value="DUF3562"/>
</dbReference>
<sequence length="81" mass="8993">MKTESQSSMIARISEALKVPVEEVERAYFAAWHELQAGAKIHDYLALFAARRVTEAFRKQQQSSALPPPPVPASAAPPRYV</sequence>
<organism evidence="2 3">
    <name type="scientific">Cupriavidus basilensis</name>
    <dbReference type="NCBI Taxonomy" id="68895"/>
    <lineage>
        <taxon>Bacteria</taxon>
        <taxon>Pseudomonadati</taxon>
        <taxon>Pseudomonadota</taxon>
        <taxon>Betaproteobacteria</taxon>
        <taxon>Burkholderiales</taxon>
        <taxon>Burkholderiaceae</taxon>
        <taxon>Cupriavidus</taxon>
    </lineage>
</organism>
<protein>
    <submittedName>
        <fullName evidence="2">DUF3562 domain-containing protein</fullName>
    </submittedName>
</protein>
<dbReference type="RefSeq" id="WP_170301971.1">
    <property type="nucleotide sequence ID" value="NZ_CP062804.1"/>
</dbReference>
<dbReference type="NCBIfam" id="NF046112">
    <property type="entry name" value="MSMEG_6209_Nter"/>
    <property type="match status" value="1"/>
</dbReference>
<dbReference type="Pfam" id="PF12085">
    <property type="entry name" value="DUF3562"/>
    <property type="match status" value="1"/>
</dbReference>
<gene>
    <name evidence="2" type="ORF">F7R26_029985</name>
</gene>
<reference evidence="2 3" key="1">
    <citation type="submission" date="2020-10" db="EMBL/GenBank/DDBJ databases">
        <title>Complete genome sequence of Cupriavidus basilensis CCUG 49340T.</title>
        <authorList>
            <person name="Salva-Serra F."/>
            <person name="Donoso R.A."/>
            <person name="Cho K.H."/>
            <person name="Yoo J.A."/>
            <person name="Lee K."/>
            <person name="Yoon S.-H."/>
            <person name="Perez-Pantoja D."/>
            <person name="Moore E.R.B."/>
        </authorList>
    </citation>
    <scope>NUCLEOTIDE SEQUENCE [LARGE SCALE GENOMIC DNA]</scope>
    <source>
        <strain evidence="3">CCUG 49340</strain>
    </source>
</reference>
<evidence type="ECO:0000313" key="3">
    <source>
        <dbReference type="Proteomes" id="UP000397656"/>
    </source>
</evidence>
<feature type="region of interest" description="Disordered" evidence="1">
    <location>
        <begin position="59"/>
        <end position="81"/>
    </location>
</feature>
<proteinExistence type="predicted"/>